<protein>
    <recommendedName>
        <fullName evidence="1">AMP-binding enzyme C-terminal domain-containing protein</fullName>
    </recommendedName>
</protein>
<organism evidence="2 3">
    <name type="scientific">Ramlibacter montanisoli</name>
    <dbReference type="NCBI Taxonomy" id="2732512"/>
    <lineage>
        <taxon>Bacteria</taxon>
        <taxon>Pseudomonadati</taxon>
        <taxon>Pseudomonadota</taxon>
        <taxon>Betaproteobacteria</taxon>
        <taxon>Burkholderiales</taxon>
        <taxon>Comamonadaceae</taxon>
        <taxon>Ramlibacter</taxon>
    </lineage>
</organism>
<dbReference type="EMBL" id="JABFCS010000001">
    <property type="protein sequence ID" value="NNU45045.1"/>
    <property type="molecule type" value="Genomic_DNA"/>
</dbReference>
<accession>A0A849KJQ4</accession>
<gene>
    <name evidence="2" type="ORF">HK415_20590</name>
</gene>
<proteinExistence type="predicted"/>
<dbReference type="InterPro" id="IPR025110">
    <property type="entry name" value="AMP-bd_C"/>
</dbReference>
<evidence type="ECO:0000313" key="3">
    <source>
        <dbReference type="Proteomes" id="UP000552954"/>
    </source>
</evidence>
<dbReference type="Gene3D" id="3.30.300.30">
    <property type="match status" value="1"/>
</dbReference>
<dbReference type="InterPro" id="IPR045851">
    <property type="entry name" value="AMP-bd_C_sf"/>
</dbReference>
<reference evidence="2 3" key="2">
    <citation type="submission" date="2020-06" db="EMBL/GenBank/DDBJ databases">
        <title>Ramlibacter rhizophilus sp. nov., isolated from rhizosphere soil of national flower Mugunghwa from South Korea.</title>
        <authorList>
            <person name="Zheng-Fei Y."/>
            <person name="Huan T."/>
        </authorList>
    </citation>
    <scope>NUCLEOTIDE SEQUENCE [LARGE SCALE GENOMIC DNA]</scope>
    <source>
        <strain evidence="2 3">B156</strain>
    </source>
</reference>
<dbReference type="SUPFAM" id="SSF56801">
    <property type="entry name" value="Acetyl-CoA synthetase-like"/>
    <property type="match status" value="1"/>
</dbReference>
<name>A0A849KJQ4_9BURK</name>
<keyword evidence="3" id="KW-1185">Reference proteome</keyword>
<dbReference type="Pfam" id="PF13193">
    <property type="entry name" value="AMP-binding_C"/>
    <property type="match status" value="1"/>
</dbReference>
<dbReference type="RefSeq" id="WP_171562515.1">
    <property type="nucleotide sequence ID" value="NZ_JABFCS010000001.1"/>
</dbReference>
<evidence type="ECO:0000313" key="2">
    <source>
        <dbReference type="EMBL" id="NNU45045.1"/>
    </source>
</evidence>
<feature type="domain" description="AMP-binding enzyme C-terminal" evidence="1">
    <location>
        <begin position="9"/>
        <end position="67"/>
    </location>
</feature>
<evidence type="ECO:0000259" key="1">
    <source>
        <dbReference type="Pfam" id="PF13193"/>
    </source>
</evidence>
<sequence length="75" mass="8309">MLDAAVRLMRPDEGTRLKAFIVTRPPAPPAPTLLADLQHWIDRELSTPERPKAIRFGAQLPVTPSGKAADWSLHD</sequence>
<reference evidence="2 3" key="1">
    <citation type="submission" date="2020-05" db="EMBL/GenBank/DDBJ databases">
        <authorList>
            <person name="Khan S.A."/>
            <person name="Jeon C.O."/>
            <person name="Chun B.H."/>
        </authorList>
    </citation>
    <scope>NUCLEOTIDE SEQUENCE [LARGE SCALE GENOMIC DNA]</scope>
    <source>
        <strain evidence="2 3">B156</strain>
    </source>
</reference>
<dbReference type="AlphaFoldDB" id="A0A849KJQ4"/>
<comment type="caution">
    <text evidence="2">The sequence shown here is derived from an EMBL/GenBank/DDBJ whole genome shotgun (WGS) entry which is preliminary data.</text>
</comment>
<dbReference type="Proteomes" id="UP000552954">
    <property type="component" value="Unassembled WGS sequence"/>
</dbReference>